<dbReference type="Pfam" id="PF17177">
    <property type="entry name" value="PPR_long"/>
    <property type="match status" value="1"/>
</dbReference>
<dbReference type="InterPro" id="IPR011990">
    <property type="entry name" value="TPR-like_helical_dom_sf"/>
</dbReference>
<feature type="region of interest" description="Disordered" evidence="17">
    <location>
        <begin position="530"/>
        <end position="595"/>
    </location>
</feature>
<organism evidence="20 21">
    <name type="scientific">Chlamydomonas incerta</name>
    <dbReference type="NCBI Taxonomy" id="51695"/>
    <lineage>
        <taxon>Eukaryota</taxon>
        <taxon>Viridiplantae</taxon>
        <taxon>Chlorophyta</taxon>
        <taxon>core chlorophytes</taxon>
        <taxon>Chlorophyceae</taxon>
        <taxon>CS clade</taxon>
        <taxon>Chlamydomonadales</taxon>
        <taxon>Chlamydomonadaceae</taxon>
        <taxon>Chlamydomonas</taxon>
    </lineage>
</organism>
<dbReference type="EMBL" id="JAEHOC010000070">
    <property type="protein sequence ID" value="KAG2423996.1"/>
    <property type="molecule type" value="Genomic_DNA"/>
</dbReference>
<dbReference type="PANTHER" id="PTHR13547:SF1">
    <property type="entry name" value="MITOCHONDRIAL RIBONUCLEASE P CATALYTIC SUBUNIT"/>
    <property type="match status" value="1"/>
</dbReference>
<keyword evidence="9" id="KW-0677">Repeat</keyword>
<evidence type="ECO:0000256" key="6">
    <source>
        <dbReference type="ARBA" id="ARBA00022694"/>
    </source>
</evidence>
<evidence type="ECO:0000256" key="16">
    <source>
        <dbReference type="ARBA" id="ARBA00044559"/>
    </source>
</evidence>
<dbReference type="Proteomes" id="UP000650467">
    <property type="component" value="Unassembled WGS sequence"/>
</dbReference>
<sequence length="634" mass="66609">MIGKLHQAVKVNNLAVAMATFREIAGAGGCLPVSVMNSLLFLACGCEQWERYARGLPPLPPAPPAADDQASGAERAPEAAGAAAAEAEDGGKKGKAQAAAKRRNLNAVPPPEGPPPSKEELLAAVEELWAAMVAAGQQPDAGTYLGLARREALRGDPAAALAWAKECAAKTRSVQLRTYHPAMVGFCLAGDVAALAALYEIDALVTGPAAAGGAGLDASEYEYARLLEGIAAAGSYSQLRDVLLRMQDDLNQLSPPTADLVAAFFERRPQAAAAAFADPDAGGCPGVAAAAAAAGDGASARADAGGASTSGGAGAGEGRRWQVLRSVAVERGGRCEAAGGSLRVIDLAEAEWESFAAAIAGLARSNMGGRAGEFDSFAAWYGRNGPYDILVDAANVAYYGQNREGGGFTWGQIQAMYDMLRRRFPAKRILVMLHRNRLKDPEANTPAVQAFLARLRGSKAFTYTPPGANDDWFWLYACVRAKRRGLLVSNDLLRDHIFSLLRPKHFLKWKQRHIARYTYTHWAQADPDWDWAPPEDWAPAEAEGEGEAAGEQGEKVGAKEGAAKGEQGKGEEADASKEGGSGGDQGGGGGGHDELFVLQMPSAYTPCVQQLPESGAWMVPVSDGTWLCVRPQQA</sequence>
<feature type="compositionally biased region" description="Low complexity" evidence="17">
    <location>
        <begin position="530"/>
        <end position="541"/>
    </location>
</feature>
<dbReference type="EC" id="3.1.26.5" evidence="5"/>
<dbReference type="CDD" id="cd18718">
    <property type="entry name" value="PIN_PRORP"/>
    <property type="match status" value="1"/>
</dbReference>
<feature type="domain" description="PRORP" evidence="18">
    <location>
        <begin position="330"/>
        <end position="519"/>
    </location>
</feature>
<dbReference type="Gene3D" id="3.40.50.11980">
    <property type="match status" value="1"/>
</dbReference>
<proteinExistence type="inferred from homology"/>
<feature type="region of interest" description="Disordered" evidence="17">
    <location>
        <begin position="57"/>
        <end position="118"/>
    </location>
</feature>
<evidence type="ECO:0000256" key="8">
    <source>
        <dbReference type="ARBA" id="ARBA00022723"/>
    </source>
</evidence>
<keyword evidence="12" id="KW-0460">Magnesium</keyword>
<evidence type="ECO:0000259" key="18">
    <source>
        <dbReference type="Pfam" id="PF16953"/>
    </source>
</evidence>
<evidence type="ECO:0000313" key="21">
    <source>
        <dbReference type="Proteomes" id="UP000650467"/>
    </source>
</evidence>
<keyword evidence="11" id="KW-0862">Zinc</keyword>
<evidence type="ECO:0000256" key="2">
    <source>
        <dbReference type="ARBA" id="ARBA00001946"/>
    </source>
</evidence>
<keyword evidence="13" id="KW-0809">Transit peptide</keyword>
<dbReference type="PANTHER" id="PTHR13547">
    <property type="match status" value="1"/>
</dbReference>
<dbReference type="InterPro" id="IPR031595">
    <property type="entry name" value="PRORP_C"/>
</dbReference>
<evidence type="ECO:0000259" key="19">
    <source>
        <dbReference type="Pfam" id="PF17177"/>
    </source>
</evidence>
<dbReference type="InterPro" id="IPR033443">
    <property type="entry name" value="PROP1-like_PPR_dom"/>
</dbReference>
<protein>
    <recommendedName>
        <fullName evidence="15">Mitochondrial ribonuclease P catalytic subunit</fullName>
        <ecNumber evidence="5">3.1.26.5</ecNumber>
    </recommendedName>
    <alternativeName>
        <fullName evidence="16">Mitochondrial ribonuclease P protein 3</fullName>
    </alternativeName>
</protein>
<keyword evidence="6" id="KW-0819">tRNA processing</keyword>
<keyword evidence="10" id="KW-0378">Hydrolase</keyword>
<gene>
    <name evidence="20" type="ORF">HXX76_014822</name>
</gene>
<evidence type="ECO:0000256" key="7">
    <source>
        <dbReference type="ARBA" id="ARBA00022722"/>
    </source>
</evidence>
<evidence type="ECO:0000256" key="15">
    <source>
        <dbReference type="ARBA" id="ARBA00044536"/>
    </source>
</evidence>
<dbReference type="OrthoDB" id="46913at2759"/>
<comment type="caution">
    <text evidence="20">The sequence shown here is derived from an EMBL/GenBank/DDBJ whole genome shotgun (WGS) entry which is preliminary data.</text>
</comment>
<keyword evidence="21" id="KW-1185">Reference proteome</keyword>
<reference evidence="20" key="1">
    <citation type="journal article" date="2020" name="bioRxiv">
        <title>Comparative genomics of Chlamydomonas.</title>
        <authorList>
            <person name="Craig R.J."/>
            <person name="Hasan A.R."/>
            <person name="Ness R.W."/>
            <person name="Keightley P.D."/>
        </authorList>
    </citation>
    <scope>NUCLEOTIDE SEQUENCE</scope>
    <source>
        <strain evidence="20">SAG 7.73</strain>
    </source>
</reference>
<keyword evidence="14" id="KW-0496">Mitochondrion</keyword>
<evidence type="ECO:0000256" key="17">
    <source>
        <dbReference type="SAM" id="MobiDB-lite"/>
    </source>
</evidence>
<comment type="catalytic activity">
    <reaction evidence="1">
        <text>Endonucleolytic cleavage of RNA, removing 5'-extranucleotides from tRNA precursor.</text>
        <dbReference type="EC" id="3.1.26.5"/>
    </reaction>
</comment>
<comment type="similarity">
    <text evidence="4">Belongs to the PPR family. P subfamily.</text>
</comment>
<dbReference type="Gene3D" id="1.25.40.10">
    <property type="entry name" value="Tetratricopeptide repeat domain"/>
    <property type="match status" value="1"/>
</dbReference>
<keyword evidence="7" id="KW-0540">Nuclease</keyword>
<keyword evidence="8" id="KW-0479">Metal-binding</keyword>
<evidence type="ECO:0000256" key="3">
    <source>
        <dbReference type="ARBA" id="ARBA00004173"/>
    </source>
</evidence>
<name>A0A835SQ72_CHLIN</name>
<accession>A0A835SQ72</accession>
<evidence type="ECO:0000256" key="1">
    <source>
        <dbReference type="ARBA" id="ARBA00000928"/>
    </source>
</evidence>
<feature type="compositionally biased region" description="Low complexity" evidence="17">
    <location>
        <begin position="70"/>
        <end position="85"/>
    </location>
</feature>
<dbReference type="GO" id="GO:0046872">
    <property type="term" value="F:metal ion binding"/>
    <property type="evidence" value="ECO:0007669"/>
    <property type="project" value="UniProtKB-KW"/>
</dbReference>
<comment type="cofactor">
    <cofactor evidence="2">
        <name>Mg(2+)</name>
        <dbReference type="ChEBI" id="CHEBI:18420"/>
    </cofactor>
</comment>
<evidence type="ECO:0000256" key="11">
    <source>
        <dbReference type="ARBA" id="ARBA00022833"/>
    </source>
</evidence>
<feature type="compositionally biased region" description="Basic and acidic residues" evidence="17">
    <location>
        <begin position="552"/>
        <end position="577"/>
    </location>
</feature>
<dbReference type="Pfam" id="PF16953">
    <property type="entry name" value="PRORP"/>
    <property type="match status" value="1"/>
</dbReference>
<comment type="subcellular location">
    <subcellularLocation>
        <location evidence="3">Mitochondrion</location>
    </subcellularLocation>
</comment>
<evidence type="ECO:0000256" key="14">
    <source>
        <dbReference type="ARBA" id="ARBA00023128"/>
    </source>
</evidence>
<evidence type="ECO:0000256" key="5">
    <source>
        <dbReference type="ARBA" id="ARBA00012179"/>
    </source>
</evidence>
<evidence type="ECO:0000256" key="4">
    <source>
        <dbReference type="ARBA" id="ARBA00007626"/>
    </source>
</evidence>
<feature type="compositionally biased region" description="Gly residues" evidence="17">
    <location>
        <begin position="579"/>
        <end position="590"/>
    </location>
</feature>
<evidence type="ECO:0000313" key="20">
    <source>
        <dbReference type="EMBL" id="KAG2423996.1"/>
    </source>
</evidence>
<dbReference type="AlphaFoldDB" id="A0A835SQ72"/>
<evidence type="ECO:0000256" key="12">
    <source>
        <dbReference type="ARBA" id="ARBA00022842"/>
    </source>
</evidence>
<dbReference type="GO" id="GO:0005739">
    <property type="term" value="C:mitochondrion"/>
    <property type="evidence" value="ECO:0007669"/>
    <property type="project" value="UniProtKB-SubCell"/>
</dbReference>
<feature type="domain" description="PROP1-like PPR" evidence="19">
    <location>
        <begin position="118"/>
        <end position="266"/>
    </location>
</feature>
<dbReference type="GO" id="GO:0004526">
    <property type="term" value="F:ribonuclease P activity"/>
    <property type="evidence" value="ECO:0007669"/>
    <property type="project" value="UniProtKB-EC"/>
</dbReference>
<evidence type="ECO:0000256" key="13">
    <source>
        <dbReference type="ARBA" id="ARBA00022946"/>
    </source>
</evidence>
<evidence type="ECO:0000256" key="10">
    <source>
        <dbReference type="ARBA" id="ARBA00022801"/>
    </source>
</evidence>
<evidence type="ECO:0000256" key="9">
    <source>
        <dbReference type="ARBA" id="ARBA00022737"/>
    </source>
</evidence>
<dbReference type="GO" id="GO:0001682">
    <property type="term" value="P:tRNA 5'-leader removal"/>
    <property type="evidence" value="ECO:0007669"/>
    <property type="project" value="TreeGrafter"/>
</dbReference>
<dbReference type="InterPro" id="IPR033495">
    <property type="entry name" value="MRPP3_PIN_dom"/>
</dbReference>